<accession>A0ABQ4SA39</accession>
<gene>
    <name evidence="1" type="ORF">GMJLKIPL_1948</name>
</gene>
<dbReference type="InterPro" id="IPR045720">
    <property type="entry name" value="DUF6074"/>
</dbReference>
<evidence type="ECO:0000313" key="1">
    <source>
        <dbReference type="EMBL" id="GJE00030.1"/>
    </source>
</evidence>
<protein>
    <submittedName>
        <fullName evidence="1">Uncharacterized protein</fullName>
    </submittedName>
</protein>
<dbReference type="Pfam" id="PF19551">
    <property type="entry name" value="DUF6074"/>
    <property type="match status" value="1"/>
</dbReference>
<reference evidence="1" key="2">
    <citation type="submission" date="2021-08" db="EMBL/GenBank/DDBJ databases">
        <authorList>
            <person name="Tani A."/>
            <person name="Ola A."/>
            <person name="Ogura Y."/>
            <person name="Katsura K."/>
            <person name="Hayashi T."/>
        </authorList>
    </citation>
    <scope>NUCLEOTIDE SEQUENCE</scope>
    <source>
        <strain evidence="1">DSM 17168</strain>
    </source>
</reference>
<keyword evidence="2" id="KW-1185">Reference proteome</keyword>
<sequence length="110" mass="12131">MTAPSDPNDLPLWRAAERSARSAGTGRLLLWPAWKDRRLVERLADAFLCLPAGEDVEDFRARHFVPLAESRRAAGFCEPAIAHELVWLEDAVTRALGLQGEHDETGGLVA</sequence>
<dbReference type="EMBL" id="BPQQ01000022">
    <property type="protein sequence ID" value="GJE00030.1"/>
    <property type="molecule type" value="Genomic_DNA"/>
</dbReference>
<dbReference type="RefSeq" id="WP_238234908.1">
    <property type="nucleotide sequence ID" value="NZ_BPQQ01000022.1"/>
</dbReference>
<dbReference type="Proteomes" id="UP001055153">
    <property type="component" value="Unassembled WGS sequence"/>
</dbReference>
<name>A0ABQ4SA39_9HYPH</name>
<evidence type="ECO:0000313" key="2">
    <source>
        <dbReference type="Proteomes" id="UP001055153"/>
    </source>
</evidence>
<organism evidence="1 2">
    <name type="scientific">Methylobacterium isbiliense</name>
    <dbReference type="NCBI Taxonomy" id="315478"/>
    <lineage>
        <taxon>Bacteria</taxon>
        <taxon>Pseudomonadati</taxon>
        <taxon>Pseudomonadota</taxon>
        <taxon>Alphaproteobacteria</taxon>
        <taxon>Hyphomicrobiales</taxon>
        <taxon>Methylobacteriaceae</taxon>
        <taxon>Methylobacterium</taxon>
    </lineage>
</organism>
<reference evidence="1" key="1">
    <citation type="journal article" date="2021" name="Front. Microbiol.">
        <title>Comprehensive Comparative Genomics and Phenotyping of Methylobacterium Species.</title>
        <authorList>
            <person name="Alessa O."/>
            <person name="Ogura Y."/>
            <person name="Fujitani Y."/>
            <person name="Takami H."/>
            <person name="Hayashi T."/>
            <person name="Sahin N."/>
            <person name="Tani A."/>
        </authorList>
    </citation>
    <scope>NUCLEOTIDE SEQUENCE</scope>
    <source>
        <strain evidence="1">DSM 17168</strain>
    </source>
</reference>
<proteinExistence type="predicted"/>
<comment type="caution">
    <text evidence="1">The sequence shown here is derived from an EMBL/GenBank/DDBJ whole genome shotgun (WGS) entry which is preliminary data.</text>
</comment>